<comment type="pathway">
    <text evidence="3 14 15">Cofactor biosynthesis; coenzyme A biosynthesis; CoA from (R)-pantothenate: step 1/5.</text>
</comment>
<keyword evidence="10 14" id="KW-0418">Kinase</keyword>
<dbReference type="SUPFAM" id="SSF52540">
    <property type="entry name" value="P-loop containing nucleoside triphosphate hydrolases"/>
    <property type="match status" value="1"/>
</dbReference>
<dbReference type="CDD" id="cd02025">
    <property type="entry name" value="PanK"/>
    <property type="match status" value="1"/>
</dbReference>
<evidence type="ECO:0000256" key="15">
    <source>
        <dbReference type="RuleBase" id="RU003530"/>
    </source>
</evidence>
<comment type="subcellular location">
    <subcellularLocation>
        <location evidence="2 14 15">Cytoplasm</location>
    </subcellularLocation>
</comment>
<evidence type="ECO:0000256" key="3">
    <source>
        <dbReference type="ARBA" id="ARBA00005225"/>
    </source>
</evidence>
<feature type="binding site" evidence="14">
    <location>
        <begin position="89"/>
        <end position="96"/>
    </location>
    <ligand>
        <name>ATP</name>
        <dbReference type="ChEBI" id="CHEBI:30616"/>
    </ligand>
</feature>
<evidence type="ECO:0000313" key="17">
    <source>
        <dbReference type="EMBL" id="MBC9209332.1"/>
    </source>
</evidence>
<keyword evidence="8 14" id="KW-0808">Transferase</keyword>
<dbReference type="InterPro" id="IPR027417">
    <property type="entry name" value="P-loop_NTPase"/>
</dbReference>
<dbReference type="HAMAP" id="MF_00215">
    <property type="entry name" value="Pantothen_kinase_1"/>
    <property type="match status" value="1"/>
</dbReference>
<comment type="similarity">
    <text evidence="4 14 15">Belongs to the prokaryotic pantothenate kinase family.</text>
</comment>
<evidence type="ECO:0000256" key="6">
    <source>
        <dbReference type="ARBA" id="ARBA00015080"/>
    </source>
</evidence>
<evidence type="ECO:0000256" key="9">
    <source>
        <dbReference type="ARBA" id="ARBA00022741"/>
    </source>
</evidence>
<dbReference type="EMBL" id="JACTVA010000052">
    <property type="protein sequence ID" value="MBC9209332.1"/>
    <property type="molecule type" value="Genomic_DNA"/>
</dbReference>
<evidence type="ECO:0000256" key="8">
    <source>
        <dbReference type="ARBA" id="ARBA00022679"/>
    </source>
</evidence>
<evidence type="ECO:0000256" key="2">
    <source>
        <dbReference type="ARBA" id="ARBA00004496"/>
    </source>
</evidence>
<evidence type="ECO:0000256" key="4">
    <source>
        <dbReference type="ARBA" id="ARBA00006087"/>
    </source>
</evidence>
<evidence type="ECO:0000256" key="13">
    <source>
        <dbReference type="ARBA" id="ARBA00032866"/>
    </source>
</evidence>
<sequence>METTSHSAFTRAEWARLRSSVPMPLVESDLEALRATGEPLSMAEVEEVFLPLTRLINLHVNATRTMARVADDFVGRPAARRPYVVAVAGSVAVGKSTVARLLRTLLSLWPDHPRVDLVATDGFIYPTKELQARGLMQRKGYPESYDVRRMIRFLSDIRTAGEASLPVYSHQAYDALPDVLQTVSHPDILIFEGLNVLQLGSAAEGKPTPTHTATDFFDLTIYVDAEPADIEQWYIRRFMLLKATAFQNPASYFHHLAAISDDEAQAFAIKLWQTINLPNLQENILPTRPRADVVVHKRADHAADQVLLRRF</sequence>
<keyword evidence="18" id="KW-1185">Reference proteome</keyword>
<protein>
    <recommendedName>
        <fullName evidence="6 14">Pantothenate kinase</fullName>
        <ecNumber evidence="5 14">2.7.1.33</ecNumber>
    </recommendedName>
    <alternativeName>
        <fullName evidence="13 14">Pantothenic acid kinase</fullName>
    </alternativeName>
</protein>
<keyword evidence="9 14" id="KW-0547">Nucleotide-binding</keyword>
<evidence type="ECO:0000256" key="14">
    <source>
        <dbReference type="HAMAP-Rule" id="MF_00215"/>
    </source>
</evidence>
<evidence type="ECO:0000259" key="16">
    <source>
        <dbReference type="Pfam" id="PF00485"/>
    </source>
</evidence>
<dbReference type="EC" id="2.7.1.33" evidence="5 14"/>
<keyword evidence="11 14" id="KW-0067">ATP-binding</keyword>
<accession>A0ABR7RTH8</accession>
<organism evidence="17 18">
    <name type="scientific">Teichococcus aerophilus</name>
    <dbReference type="NCBI Taxonomy" id="1224513"/>
    <lineage>
        <taxon>Bacteria</taxon>
        <taxon>Pseudomonadati</taxon>
        <taxon>Pseudomonadota</taxon>
        <taxon>Alphaproteobacteria</taxon>
        <taxon>Acetobacterales</taxon>
        <taxon>Roseomonadaceae</taxon>
        <taxon>Roseomonas</taxon>
    </lineage>
</organism>
<dbReference type="InterPro" id="IPR004566">
    <property type="entry name" value="PanK"/>
</dbReference>
<evidence type="ECO:0000256" key="12">
    <source>
        <dbReference type="ARBA" id="ARBA00022993"/>
    </source>
</evidence>
<name>A0ABR7RTH8_9PROT</name>
<dbReference type="RefSeq" id="WP_187786471.1">
    <property type="nucleotide sequence ID" value="NZ_JACTVA010000052.1"/>
</dbReference>
<dbReference type="NCBIfam" id="TIGR00554">
    <property type="entry name" value="panK_bact"/>
    <property type="match status" value="1"/>
</dbReference>
<evidence type="ECO:0000313" key="18">
    <source>
        <dbReference type="Proteomes" id="UP000626026"/>
    </source>
</evidence>
<feature type="domain" description="Phosphoribulokinase/uridine kinase" evidence="16">
    <location>
        <begin position="84"/>
        <end position="226"/>
    </location>
</feature>
<comment type="catalytic activity">
    <reaction evidence="1 14 15">
        <text>(R)-pantothenate + ATP = (R)-4'-phosphopantothenate + ADP + H(+)</text>
        <dbReference type="Rhea" id="RHEA:16373"/>
        <dbReference type="ChEBI" id="CHEBI:10986"/>
        <dbReference type="ChEBI" id="CHEBI:15378"/>
        <dbReference type="ChEBI" id="CHEBI:29032"/>
        <dbReference type="ChEBI" id="CHEBI:30616"/>
        <dbReference type="ChEBI" id="CHEBI:456216"/>
        <dbReference type="EC" id="2.7.1.33"/>
    </reaction>
</comment>
<dbReference type="Pfam" id="PF00485">
    <property type="entry name" value="PRK"/>
    <property type="match status" value="1"/>
</dbReference>
<keyword evidence="7 14" id="KW-0963">Cytoplasm</keyword>
<dbReference type="PIRSF" id="PIRSF000545">
    <property type="entry name" value="Pantothenate_kin"/>
    <property type="match status" value="1"/>
</dbReference>
<gene>
    <name evidence="14" type="primary">coaA</name>
    <name evidence="17" type="ORF">IBL26_20975</name>
</gene>
<dbReference type="InterPro" id="IPR006083">
    <property type="entry name" value="PRK/URK"/>
</dbReference>
<keyword evidence="12 14" id="KW-0173">Coenzyme A biosynthesis</keyword>
<reference evidence="17 18" key="1">
    <citation type="journal article" date="2013" name="Int. J. Syst. Evol. Microbiol.">
        <title>Roseomonas aerophila sp. nov., isolated from air.</title>
        <authorList>
            <person name="Kim S.J."/>
            <person name="Weon H.Y."/>
            <person name="Ahn J.H."/>
            <person name="Hong S.B."/>
            <person name="Seok S.J."/>
            <person name="Whang K.S."/>
            <person name="Kwon S.W."/>
        </authorList>
    </citation>
    <scope>NUCLEOTIDE SEQUENCE [LARGE SCALE GENOMIC DNA]</scope>
    <source>
        <strain evidence="17 18">NBRC 108923</strain>
    </source>
</reference>
<dbReference type="Gene3D" id="3.40.50.300">
    <property type="entry name" value="P-loop containing nucleotide triphosphate hydrolases"/>
    <property type="match status" value="1"/>
</dbReference>
<evidence type="ECO:0000256" key="1">
    <source>
        <dbReference type="ARBA" id="ARBA00001206"/>
    </source>
</evidence>
<proteinExistence type="inferred from homology"/>
<evidence type="ECO:0000256" key="5">
    <source>
        <dbReference type="ARBA" id="ARBA00012102"/>
    </source>
</evidence>
<comment type="caution">
    <text evidence="17">The sequence shown here is derived from an EMBL/GenBank/DDBJ whole genome shotgun (WGS) entry which is preliminary data.</text>
</comment>
<evidence type="ECO:0000256" key="11">
    <source>
        <dbReference type="ARBA" id="ARBA00022840"/>
    </source>
</evidence>
<dbReference type="Proteomes" id="UP000626026">
    <property type="component" value="Unassembled WGS sequence"/>
</dbReference>
<dbReference type="GO" id="GO:0004594">
    <property type="term" value="F:pantothenate kinase activity"/>
    <property type="evidence" value="ECO:0007669"/>
    <property type="project" value="UniProtKB-EC"/>
</dbReference>
<evidence type="ECO:0000256" key="10">
    <source>
        <dbReference type="ARBA" id="ARBA00022777"/>
    </source>
</evidence>
<evidence type="ECO:0000256" key="7">
    <source>
        <dbReference type="ARBA" id="ARBA00022490"/>
    </source>
</evidence>
<dbReference type="PANTHER" id="PTHR10285">
    <property type="entry name" value="URIDINE KINASE"/>
    <property type="match status" value="1"/>
</dbReference>